<dbReference type="InterPro" id="IPR004045">
    <property type="entry name" value="Glutathione_S-Trfase_N"/>
</dbReference>
<dbReference type="GO" id="GO:0004364">
    <property type="term" value="F:glutathione transferase activity"/>
    <property type="evidence" value="ECO:0007669"/>
    <property type="project" value="TreeGrafter"/>
</dbReference>
<dbReference type="GO" id="GO:0005737">
    <property type="term" value="C:cytoplasm"/>
    <property type="evidence" value="ECO:0007669"/>
    <property type="project" value="UniProtKB-SubCell"/>
</dbReference>
<proteinExistence type="inferred from homology"/>
<organism evidence="6 7">
    <name type="scientific">Stylonychia lemnae</name>
    <name type="common">Ciliate</name>
    <dbReference type="NCBI Taxonomy" id="5949"/>
    <lineage>
        <taxon>Eukaryota</taxon>
        <taxon>Sar</taxon>
        <taxon>Alveolata</taxon>
        <taxon>Ciliophora</taxon>
        <taxon>Intramacronucleata</taxon>
        <taxon>Spirotrichea</taxon>
        <taxon>Stichotrichia</taxon>
        <taxon>Sporadotrichida</taxon>
        <taxon>Oxytrichidae</taxon>
        <taxon>Stylonychinae</taxon>
        <taxon>Stylonychia</taxon>
    </lineage>
</organism>
<dbReference type="InterPro" id="IPR036249">
    <property type="entry name" value="Thioredoxin-like_sf"/>
</dbReference>
<comment type="subcellular location">
    <subcellularLocation>
        <location evidence="1">Cytoplasm</location>
    </subcellularLocation>
</comment>
<dbReference type="OMA" id="CQYRVDE"/>
<feature type="domain" description="GST C-terminal" evidence="5">
    <location>
        <begin position="97"/>
        <end position="233"/>
    </location>
</feature>
<accession>A0A078A1C7</accession>
<dbReference type="InterPro" id="IPR036282">
    <property type="entry name" value="Glutathione-S-Trfase_C_sf"/>
</dbReference>
<evidence type="ECO:0000256" key="3">
    <source>
        <dbReference type="RuleBase" id="RU003494"/>
    </source>
</evidence>
<dbReference type="Gene3D" id="3.40.30.10">
    <property type="entry name" value="Glutaredoxin"/>
    <property type="match status" value="1"/>
</dbReference>
<evidence type="ECO:0000313" key="6">
    <source>
        <dbReference type="EMBL" id="CDW75647.1"/>
    </source>
</evidence>
<dbReference type="PROSITE" id="PS50404">
    <property type="entry name" value="GST_NTER"/>
    <property type="match status" value="1"/>
</dbReference>
<dbReference type="InterPro" id="IPR004046">
    <property type="entry name" value="GST_C"/>
</dbReference>
<gene>
    <name evidence="6" type="primary">Contig5195.g5567</name>
    <name evidence="6" type="ORF">STYLEM_4639</name>
</gene>
<name>A0A078A1C7_STYLE</name>
<dbReference type="PROSITE" id="PS50405">
    <property type="entry name" value="GST_CTER"/>
    <property type="match status" value="1"/>
</dbReference>
<dbReference type="Gene3D" id="1.20.1050.10">
    <property type="match status" value="1"/>
</dbReference>
<dbReference type="PANTHER" id="PTHR43917">
    <property type="match status" value="1"/>
</dbReference>
<dbReference type="Pfam" id="PF02798">
    <property type="entry name" value="GST_N"/>
    <property type="match status" value="1"/>
</dbReference>
<dbReference type="OrthoDB" id="422574at2759"/>
<reference evidence="6 7" key="1">
    <citation type="submission" date="2014-06" db="EMBL/GenBank/DDBJ databases">
        <authorList>
            <person name="Swart Estienne"/>
        </authorList>
    </citation>
    <scope>NUCLEOTIDE SEQUENCE [LARGE SCALE GENOMIC DNA]</scope>
    <source>
        <strain evidence="6 7">130c</strain>
    </source>
</reference>
<keyword evidence="7" id="KW-1185">Reference proteome</keyword>
<dbReference type="PANTHER" id="PTHR43917:SF8">
    <property type="entry name" value="GH16740P-RELATED"/>
    <property type="match status" value="1"/>
</dbReference>
<dbReference type="EMBL" id="CCKQ01004485">
    <property type="protein sequence ID" value="CDW75647.1"/>
    <property type="molecule type" value="Genomic_DNA"/>
</dbReference>
<evidence type="ECO:0000313" key="7">
    <source>
        <dbReference type="Proteomes" id="UP000039865"/>
    </source>
</evidence>
<keyword evidence="2" id="KW-0963">Cytoplasm</keyword>
<dbReference type="SUPFAM" id="SSF47616">
    <property type="entry name" value="GST C-terminal domain-like"/>
    <property type="match status" value="1"/>
</dbReference>
<dbReference type="InParanoid" id="A0A078A1C7"/>
<dbReference type="InterPro" id="IPR051369">
    <property type="entry name" value="GST_Theta"/>
</dbReference>
<sequence>MEDKKLILHIDWASQPSRAIVCFCRMAKIPHEINEVRVGQLQQRDEKFTAINPNMQVPAITEIDLKTGEQFNLFESHAILKYLAQSRNVADNWYPKDPIKRMKVDIYLDWHHQGIRQSLGFLIFKMLFGPMFFGSETPQDVLEFQRRNQTKDLRLIESWLSKAKFISGDEISIADISCACELIQGRFIELDLSKYPHIEKWLQMMIFEIPEMHESHKFMLKLAEASLQKQKKQKQKLDKPKL</sequence>
<dbReference type="GO" id="GO:0006749">
    <property type="term" value="P:glutathione metabolic process"/>
    <property type="evidence" value="ECO:0007669"/>
    <property type="project" value="TreeGrafter"/>
</dbReference>
<dbReference type="Pfam" id="PF00043">
    <property type="entry name" value="GST_C"/>
    <property type="match status" value="1"/>
</dbReference>
<dbReference type="SUPFAM" id="SSF52833">
    <property type="entry name" value="Thioredoxin-like"/>
    <property type="match status" value="1"/>
</dbReference>
<dbReference type="AlphaFoldDB" id="A0A078A1C7"/>
<protein>
    <submittedName>
        <fullName evidence="6">Glutathione s-transferase domain-containing protein</fullName>
    </submittedName>
</protein>
<dbReference type="SFLD" id="SFLDS00019">
    <property type="entry name" value="Glutathione_Transferase_(cytos"/>
    <property type="match status" value="1"/>
</dbReference>
<keyword evidence="6" id="KW-0808">Transferase</keyword>
<feature type="domain" description="GST N-terminal" evidence="4">
    <location>
        <begin position="4"/>
        <end position="91"/>
    </location>
</feature>
<evidence type="ECO:0000259" key="5">
    <source>
        <dbReference type="PROSITE" id="PS50405"/>
    </source>
</evidence>
<evidence type="ECO:0000256" key="2">
    <source>
        <dbReference type="ARBA" id="ARBA00022490"/>
    </source>
</evidence>
<evidence type="ECO:0000256" key="1">
    <source>
        <dbReference type="ARBA" id="ARBA00004496"/>
    </source>
</evidence>
<dbReference type="Proteomes" id="UP000039865">
    <property type="component" value="Unassembled WGS sequence"/>
</dbReference>
<evidence type="ECO:0000259" key="4">
    <source>
        <dbReference type="PROSITE" id="PS50404"/>
    </source>
</evidence>
<dbReference type="InterPro" id="IPR010987">
    <property type="entry name" value="Glutathione-S-Trfase_C-like"/>
</dbReference>
<dbReference type="SFLD" id="SFLDG00358">
    <property type="entry name" value="Main_(cytGST)"/>
    <property type="match status" value="1"/>
</dbReference>
<dbReference type="InterPro" id="IPR040079">
    <property type="entry name" value="Glutathione_S-Trfase"/>
</dbReference>
<comment type="similarity">
    <text evidence="3">Belongs to the GST superfamily.</text>
</comment>